<dbReference type="Proteomes" id="UP001603857">
    <property type="component" value="Unassembled WGS sequence"/>
</dbReference>
<accession>A0ABD1MEV4</accession>
<dbReference type="EMBL" id="JBGMDY010000005">
    <property type="protein sequence ID" value="KAL2334279.1"/>
    <property type="molecule type" value="Genomic_DNA"/>
</dbReference>
<organism evidence="1 2">
    <name type="scientific">Flemingia macrophylla</name>
    <dbReference type="NCBI Taxonomy" id="520843"/>
    <lineage>
        <taxon>Eukaryota</taxon>
        <taxon>Viridiplantae</taxon>
        <taxon>Streptophyta</taxon>
        <taxon>Embryophyta</taxon>
        <taxon>Tracheophyta</taxon>
        <taxon>Spermatophyta</taxon>
        <taxon>Magnoliopsida</taxon>
        <taxon>eudicotyledons</taxon>
        <taxon>Gunneridae</taxon>
        <taxon>Pentapetalae</taxon>
        <taxon>rosids</taxon>
        <taxon>fabids</taxon>
        <taxon>Fabales</taxon>
        <taxon>Fabaceae</taxon>
        <taxon>Papilionoideae</taxon>
        <taxon>50 kb inversion clade</taxon>
        <taxon>NPAAA clade</taxon>
        <taxon>indigoferoid/millettioid clade</taxon>
        <taxon>Phaseoleae</taxon>
        <taxon>Flemingia</taxon>
    </lineage>
</organism>
<evidence type="ECO:0000313" key="1">
    <source>
        <dbReference type="EMBL" id="KAL2334279.1"/>
    </source>
</evidence>
<gene>
    <name evidence="1" type="ORF">Fmac_015492</name>
</gene>
<sequence>MMQNTSIMMWKVNKPLLWEYVLDEMYHAALNLNLRMAFDQEKDEEVSNYSLNKNVYKINLHYLKHVLVVVQTSMWQGREGNDVVADISKRSCFPKLDAIKIAIADIVSQFANRRVNRRKINITTVRATVTLTVAKLARDD</sequence>
<dbReference type="AlphaFoldDB" id="A0ABD1MEV4"/>
<protein>
    <submittedName>
        <fullName evidence="1">Uncharacterized protein</fullName>
    </submittedName>
</protein>
<name>A0ABD1MEV4_9FABA</name>
<comment type="caution">
    <text evidence="1">The sequence shown here is derived from an EMBL/GenBank/DDBJ whole genome shotgun (WGS) entry which is preliminary data.</text>
</comment>
<reference evidence="1 2" key="1">
    <citation type="submission" date="2024-08" db="EMBL/GenBank/DDBJ databases">
        <title>Insights into the chromosomal genome structure of Flemingia macrophylla.</title>
        <authorList>
            <person name="Ding Y."/>
            <person name="Zhao Y."/>
            <person name="Bi W."/>
            <person name="Wu M."/>
            <person name="Zhao G."/>
            <person name="Gong Y."/>
            <person name="Li W."/>
            <person name="Zhang P."/>
        </authorList>
    </citation>
    <scope>NUCLEOTIDE SEQUENCE [LARGE SCALE GENOMIC DNA]</scope>
    <source>
        <strain evidence="1">DYQJB</strain>
        <tissue evidence="1">Leaf</tissue>
    </source>
</reference>
<evidence type="ECO:0000313" key="2">
    <source>
        <dbReference type="Proteomes" id="UP001603857"/>
    </source>
</evidence>
<keyword evidence="2" id="KW-1185">Reference proteome</keyword>
<proteinExistence type="predicted"/>